<dbReference type="GO" id="GO:0042254">
    <property type="term" value="P:ribosome biogenesis"/>
    <property type="evidence" value="ECO:0007669"/>
    <property type="project" value="TreeGrafter"/>
</dbReference>
<proteinExistence type="predicted"/>
<dbReference type="AlphaFoldDB" id="A0A2T7P0D5"/>
<reference evidence="1 2" key="1">
    <citation type="submission" date="2018-04" db="EMBL/GenBank/DDBJ databases">
        <title>The genome of golden apple snail Pomacea canaliculata provides insight into stress tolerance and invasive adaptation.</title>
        <authorList>
            <person name="Liu C."/>
            <person name="Liu B."/>
            <person name="Ren Y."/>
            <person name="Zhang Y."/>
            <person name="Wang H."/>
            <person name="Li S."/>
            <person name="Jiang F."/>
            <person name="Yin L."/>
            <person name="Zhang G."/>
            <person name="Qian W."/>
            <person name="Fan W."/>
        </authorList>
    </citation>
    <scope>NUCLEOTIDE SEQUENCE [LARGE SCALE GENOMIC DNA]</scope>
    <source>
        <strain evidence="1">SZHN2017</strain>
        <tissue evidence="1">Muscle</tissue>
    </source>
</reference>
<protein>
    <recommendedName>
        <fullName evidence="3">Nucleolar 27S pre-rRNA processing Urb2/Npa2 C-terminal domain-containing protein</fullName>
    </recommendedName>
</protein>
<dbReference type="STRING" id="400727.A0A2T7P0D5"/>
<evidence type="ECO:0000313" key="2">
    <source>
        <dbReference type="Proteomes" id="UP000245119"/>
    </source>
</evidence>
<dbReference type="PANTHER" id="PTHR15682">
    <property type="entry name" value="UNHEALTHY RIBOSOME BIOGENESIS PROTEIN 2 HOMOLOG"/>
    <property type="match status" value="1"/>
</dbReference>
<comment type="caution">
    <text evidence="1">The sequence shown here is derived from an EMBL/GenBank/DDBJ whole genome shotgun (WGS) entry which is preliminary data.</text>
</comment>
<dbReference type="EMBL" id="PZQS01000007">
    <property type="protein sequence ID" value="PVD26875.1"/>
    <property type="molecule type" value="Genomic_DNA"/>
</dbReference>
<dbReference type="PANTHER" id="PTHR15682:SF2">
    <property type="entry name" value="UNHEALTHY RIBOSOME BIOGENESIS PROTEIN 2 HOMOLOG"/>
    <property type="match status" value="1"/>
</dbReference>
<dbReference type="Proteomes" id="UP000245119">
    <property type="component" value="Linkage Group LG7"/>
</dbReference>
<organism evidence="1 2">
    <name type="scientific">Pomacea canaliculata</name>
    <name type="common">Golden apple snail</name>
    <dbReference type="NCBI Taxonomy" id="400727"/>
    <lineage>
        <taxon>Eukaryota</taxon>
        <taxon>Metazoa</taxon>
        <taxon>Spiralia</taxon>
        <taxon>Lophotrochozoa</taxon>
        <taxon>Mollusca</taxon>
        <taxon>Gastropoda</taxon>
        <taxon>Caenogastropoda</taxon>
        <taxon>Architaenioglossa</taxon>
        <taxon>Ampullarioidea</taxon>
        <taxon>Ampullariidae</taxon>
        <taxon>Pomacea</taxon>
    </lineage>
</organism>
<gene>
    <name evidence="1" type="ORF">C0Q70_12023</name>
</gene>
<dbReference type="InterPro" id="IPR052609">
    <property type="entry name" value="Ribosome_Biogenesis_Reg"/>
</dbReference>
<dbReference type="GO" id="GO:0005730">
    <property type="term" value="C:nucleolus"/>
    <property type="evidence" value="ECO:0007669"/>
    <property type="project" value="TreeGrafter"/>
</dbReference>
<keyword evidence="2" id="KW-1185">Reference proteome</keyword>
<name>A0A2T7P0D5_POMCA</name>
<evidence type="ECO:0008006" key="3">
    <source>
        <dbReference type="Google" id="ProtNLM"/>
    </source>
</evidence>
<sequence length="1186" mass="134520">MAKCVPSGVYGRLKDQAASILEKLKLAYDVWFAKSDVLPNKHQIIIDTVVGFLLNKKKKFELTQEEEKQVWNNLYEFLSSKNLDECGKYGSTLLIKPSLAQVILDYLEMCITEWESVEKHGRETLSSVIGCCRVIIGTSSLSYVLTSRPEVLIALTGSLCQLWHLGQVSENSESEVSVLLSEQCKHLWYHLRCHPNQAQMLKVVTEKLLLPVVHLVHDVKTITRLNKFKVCVESLQEFVVNTVFHEDHERLVKTFLDVVTKHQDTSQIPRLIDNFFTKILSCLKEKDIPAKSKSSDTKAALHFLPVIFQHASRKWKKYPQQCFQLLCFFLTSLGMPEEGQVEKIMDDHVATVSHLLSLVHDCGIYNVVADKIGGEVQLKYFRHVLQVLLQTDKHEDVCKCMLTFLQLNHLILEPYMLKVLDHCCSIHIQEQGRNKSYNLDVFMSELISTYSQLHQTPKWMNFILAYNDSNPRAVPMLFSLQTFSNRYGQVMCSLPYSTALDMWTKFVEQIHTHVQGFLNENEASSAKLWGSTLLFHEFISHVRLFDASVTGKAVEKIQALQKELEEKIILPCKKLIIQKGKDELACRSCLLLAYCLGNVKVMLMQYKTSRADPDQFLVKENDLPFSLKPHELLKVKKSLDEDVVLHYLASCAVSWAVGECSAGVRGCATNSFVSVTENLLQILHCCSAEEGSPLGLLLKKTVATVMADFQSVLALDGLISQLIQRIKRVNKKMAETDHVLDLAEHRQLLTVAAYILQESHWHLKKDFYRKDVQEASRTCFTKLSAAITQLVDSIRQHVPTNKAEKIPFVLMQCLTAVVKQHCADNPLGEGLETDFIQRVEFLLQNILDLNVQGVADELKKLRAVWNFLQRCLCERLHRVSNDVAADTTEDTTAEDFDYPAETLLDVTDSEMEEMEAEIKTAITDLVLSCDDDVFEELVDKSVIDVHVTNLSKPLLLQAAIKTWQSIVIHSKISVEQRNILEKLSIKYLLQTIPIMTELSILPNNHLNQRIEIQILDSFVTMLSVDKFLSFKGTMMCLESCFLLRLDEVSDARFFLSFHALYGVLHATLAHHPSSVLRIIPAFLTATKSLLRECILRSDQDKLAGQPVYLDNMVRCANCVSRLLTLFAGHRTELHRVAAYLVSDYANWVKKGEVDSQVARALEFKVSGTRVGEGKPAKGVEMGTTLA</sequence>
<accession>A0A2T7P0D5</accession>
<evidence type="ECO:0000313" key="1">
    <source>
        <dbReference type="EMBL" id="PVD26875.1"/>
    </source>
</evidence>